<organism evidence="1 2">
    <name type="scientific">Salix udensis</name>
    <dbReference type="NCBI Taxonomy" id="889485"/>
    <lineage>
        <taxon>Eukaryota</taxon>
        <taxon>Viridiplantae</taxon>
        <taxon>Streptophyta</taxon>
        <taxon>Embryophyta</taxon>
        <taxon>Tracheophyta</taxon>
        <taxon>Spermatophyta</taxon>
        <taxon>Magnoliopsida</taxon>
        <taxon>eudicotyledons</taxon>
        <taxon>Gunneridae</taxon>
        <taxon>Pentapetalae</taxon>
        <taxon>rosids</taxon>
        <taxon>fabids</taxon>
        <taxon>Malpighiales</taxon>
        <taxon>Salicaceae</taxon>
        <taxon>Saliceae</taxon>
        <taxon>Salix</taxon>
    </lineage>
</organism>
<reference evidence="1 2" key="1">
    <citation type="journal article" date="2023" name="Int. J. Mol. Sci.">
        <title>De Novo Assembly and Annotation of 11 Diverse Shrub Willow (Salix) Genomes Reveals Novel Gene Organization in Sex-Linked Regions.</title>
        <authorList>
            <person name="Hyden B."/>
            <person name="Feng K."/>
            <person name="Yates T.B."/>
            <person name="Jawdy S."/>
            <person name="Cereghino C."/>
            <person name="Smart L.B."/>
            <person name="Muchero W."/>
        </authorList>
    </citation>
    <scope>NUCLEOTIDE SEQUENCE [LARGE SCALE GENOMIC DNA]</scope>
    <source>
        <tissue evidence="1">Shoot tip</tissue>
    </source>
</reference>
<gene>
    <name evidence="1" type="ORF">OIU84_023452</name>
</gene>
<protein>
    <submittedName>
        <fullName evidence="1">Uncharacterized protein</fullName>
    </submittedName>
</protein>
<name>A0AAD6PGY9_9ROSI</name>
<accession>A0AAD6PGY9</accession>
<dbReference type="AlphaFoldDB" id="A0AAD6PGY9"/>
<keyword evidence="2" id="KW-1185">Reference proteome</keyword>
<sequence>MLHDSLTDSLDIEVEDIRCENIAEKDVGLAEAQIHETNLDNLTAISSRPLKNDHNELHHKTIHGTFDDPSLDCGTNHDGQYSQMRLDIRRENDWIEDSRIILPKIHFPPSKTSLSTFLKILLQLAAHFLTCIC</sequence>
<dbReference type="Proteomes" id="UP001162972">
    <property type="component" value="Chromosome 1"/>
</dbReference>
<evidence type="ECO:0000313" key="2">
    <source>
        <dbReference type="Proteomes" id="UP001162972"/>
    </source>
</evidence>
<proteinExistence type="predicted"/>
<comment type="caution">
    <text evidence="1">The sequence shown here is derived from an EMBL/GenBank/DDBJ whole genome shotgun (WGS) entry which is preliminary data.</text>
</comment>
<evidence type="ECO:0000313" key="1">
    <source>
        <dbReference type="EMBL" id="KAJ6428038.1"/>
    </source>
</evidence>
<dbReference type="EMBL" id="JAPFFJ010000005">
    <property type="protein sequence ID" value="KAJ6428038.1"/>
    <property type="molecule type" value="Genomic_DNA"/>
</dbReference>